<feature type="signal peptide" evidence="1">
    <location>
        <begin position="1"/>
        <end position="23"/>
    </location>
</feature>
<organism evidence="2 3">
    <name type="scientific">Tenacibaculum adriaticum</name>
    <dbReference type="NCBI Taxonomy" id="413713"/>
    <lineage>
        <taxon>Bacteria</taxon>
        <taxon>Pseudomonadati</taxon>
        <taxon>Bacteroidota</taxon>
        <taxon>Flavobacteriia</taxon>
        <taxon>Flavobacteriales</taxon>
        <taxon>Flavobacteriaceae</taxon>
        <taxon>Tenacibaculum</taxon>
    </lineage>
</organism>
<evidence type="ECO:0000256" key="1">
    <source>
        <dbReference type="SAM" id="SignalP"/>
    </source>
</evidence>
<name>A0A5S5DLA1_9FLAO</name>
<dbReference type="AlphaFoldDB" id="A0A5S5DLA1"/>
<dbReference type="EMBL" id="VNIA01000007">
    <property type="protein sequence ID" value="TYP96485.1"/>
    <property type="molecule type" value="Genomic_DNA"/>
</dbReference>
<dbReference type="RefSeq" id="WP_148871130.1">
    <property type="nucleotide sequence ID" value="NZ_VNIA01000007.1"/>
</dbReference>
<sequence>MKTPTLKTVLLLAAITFFNCSNNDDPIVQDQLPHITQTGANTFGCIINGEVLIPKNSNGVPNAKGLEVYHKSNNNLIIDVNNYSNTNSNGSIYIYIYDLTSAGNFTLGLSEGLRIFILNQIILTYGVEHLIKIMVIKSTYLPLIVAL</sequence>
<feature type="chain" id="PRO_5024283315" evidence="1">
    <location>
        <begin position="24"/>
        <end position="147"/>
    </location>
</feature>
<comment type="caution">
    <text evidence="2">The sequence shown here is derived from an EMBL/GenBank/DDBJ whole genome shotgun (WGS) entry which is preliminary data.</text>
</comment>
<reference evidence="2 3" key="1">
    <citation type="submission" date="2019-07" db="EMBL/GenBank/DDBJ databases">
        <title>Genomic Encyclopedia of Type Strains, Phase IV (KMG-IV): sequencing the most valuable type-strain genomes for metagenomic binning, comparative biology and taxonomic classification.</title>
        <authorList>
            <person name="Goeker M."/>
        </authorList>
    </citation>
    <scope>NUCLEOTIDE SEQUENCE [LARGE SCALE GENOMIC DNA]</scope>
    <source>
        <strain evidence="2 3">DSM 18961</strain>
    </source>
</reference>
<proteinExistence type="predicted"/>
<gene>
    <name evidence="2" type="ORF">C7447_10751</name>
</gene>
<keyword evidence="3" id="KW-1185">Reference proteome</keyword>
<dbReference type="Proteomes" id="UP000323136">
    <property type="component" value="Unassembled WGS sequence"/>
</dbReference>
<evidence type="ECO:0000313" key="3">
    <source>
        <dbReference type="Proteomes" id="UP000323136"/>
    </source>
</evidence>
<accession>A0A5S5DLA1</accession>
<keyword evidence="1" id="KW-0732">Signal</keyword>
<evidence type="ECO:0000313" key="2">
    <source>
        <dbReference type="EMBL" id="TYP96485.1"/>
    </source>
</evidence>
<dbReference type="OrthoDB" id="881763at2"/>
<protein>
    <submittedName>
        <fullName evidence="2">Uncharacterized protein</fullName>
    </submittedName>
</protein>